<evidence type="ECO:0000256" key="1">
    <source>
        <dbReference type="SAM" id="SignalP"/>
    </source>
</evidence>
<name>A0A6B0UQY9_IXORI</name>
<dbReference type="AlphaFoldDB" id="A0A6B0UQY9"/>
<evidence type="ECO:0000313" key="2">
    <source>
        <dbReference type="EMBL" id="MXU92210.1"/>
    </source>
</evidence>
<accession>A0A6B0UQY9</accession>
<feature type="signal peptide" evidence="1">
    <location>
        <begin position="1"/>
        <end position="15"/>
    </location>
</feature>
<proteinExistence type="predicted"/>
<dbReference type="EMBL" id="GIFC01010127">
    <property type="protein sequence ID" value="MXU92210.1"/>
    <property type="molecule type" value="Transcribed_RNA"/>
</dbReference>
<feature type="chain" id="PRO_5025439012" evidence="1">
    <location>
        <begin position="16"/>
        <end position="130"/>
    </location>
</feature>
<protein>
    <submittedName>
        <fullName evidence="2">Putative secreted protein</fullName>
    </submittedName>
</protein>
<sequence length="130" mass="13875">MSVFSMIWTWSKVTALLILSSSVGRRATASWSSGVFSFRCFVFSFLCNLGPSHCSNGFVTLPSVTKVVGVPSRLGILALSETGEAKRLAGLSTSSGTYVMSSFSMIWAWSEMTDPLILSSSVGRGATASW</sequence>
<reference evidence="2" key="1">
    <citation type="submission" date="2019-12" db="EMBL/GenBank/DDBJ databases">
        <title>An insight into the sialome of adult female Ixodes ricinus ticks feeding for 6 days.</title>
        <authorList>
            <person name="Perner J."/>
            <person name="Ribeiro J.M.C."/>
        </authorList>
    </citation>
    <scope>NUCLEOTIDE SEQUENCE</scope>
    <source>
        <strain evidence="2">Semi-engorged</strain>
        <tissue evidence="2">Salivary glands</tissue>
    </source>
</reference>
<organism evidence="2">
    <name type="scientific">Ixodes ricinus</name>
    <name type="common">Common tick</name>
    <name type="synonym">Acarus ricinus</name>
    <dbReference type="NCBI Taxonomy" id="34613"/>
    <lineage>
        <taxon>Eukaryota</taxon>
        <taxon>Metazoa</taxon>
        <taxon>Ecdysozoa</taxon>
        <taxon>Arthropoda</taxon>
        <taxon>Chelicerata</taxon>
        <taxon>Arachnida</taxon>
        <taxon>Acari</taxon>
        <taxon>Parasitiformes</taxon>
        <taxon>Ixodida</taxon>
        <taxon>Ixodoidea</taxon>
        <taxon>Ixodidae</taxon>
        <taxon>Ixodinae</taxon>
        <taxon>Ixodes</taxon>
    </lineage>
</organism>
<keyword evidence="1" id="KW-0732">Signal</keyword>